<proteinExistence type="predicted"/>
<protein>
    <submittedName>
        <fullName evidence="1">Uncharacterized protein</fullName>
    </submittedName>
</protein>
<sequence>MGLVISSITGTNRKGIRVDTSADQLLLRTFVSPPIAITQVTASSYMYLISLLNNLRIFFIHIFQCLLGNPIVCSL</sequence>
<reference evidence="1" key="1">
    <citation type="submission" date="2018-02" db="EMBL/GenBank/DDBJ databases">
        <title>Rhizophora mucronata_Transcriptome.</title>
        <authorList>
            <person name="Meera S.P."/>
            <person name="Sreeshan A."/>
            <person name="Augustine A."/>
        </authorList>
    </citation>
    <scope>NUCLEOTIDE SEQUENCE</scope>
    <source>
        <tissue evidence="1">Leaf</tissue>
    </source>
</reference>
<evidence type="ECO:0000313" key="1">
    <source>
        <dbReference type="EMBL" id="MBW87673.1"/>
    </source>
</evidence>
<organism evidence="1">
    <name type="scientific">Rhizophora mucronata</name>
    <name type="common">Asiatic mangrove</name>
    <dbReference type="NCBI Taxonomy" id="61149"/>
    <lineage>
        <taxon>Eukaryota</taxon>
        <taxon>Viridiplantae</taxon>
        <taxon>Streptophyta</taxon>
        <taxon>Embryophyta</taxon>
        <taxon>Tracheophyta</taxon>
        <taxon>Spermatophyta</taxon>
        <taxon>Magnoliopsida</taxon>
        <taxon>eudicotyledons</taxon>
        <taxon>Gunneridae</taxon>
        <taxon>Pentapetalae</taxon>
        <taxon>rosids</taxon>
        <taxon>fabids</taxon>
        <taxon>Malpighiales</taxon>
        <taxon>Rhizophoraceae</taxon>
        <taxon>Rhizophora</taxon>
    </lineage>
</organism>
<dbReference type="AlphaFoldDB" id="A0A2P2J2I5"/>
<dbReference type="EMBL" id="GGEC01007190">
    <property type="protein sequence ID" value="MBW87673.1"/>
    <property type="molecule type" value="Transcribed_RNA"/>
</dbReference>
<accession>A0A2P2J2I5</accession>
<name>A0A2P2J2I5_RHIMU</name>